<evidence type="ECO:0000313" key="2">
    <source>
        <dbReference type="Proteomes" id="UP000308836"/>
    </source>
</evidence>
<dbReference type="EMBL" id="SRYG01000020">
    <property type="protein sequence ID" value="TGY65235.1"/>
    <property type="molecule type" value="Genomic_DNA"/>
</dbReference>
<evidence type="ECO:0000313" key="1">
    <source>
        <dbReference type="EMBL" id="TGY65235.1"/>
    </source>
</evidence>
<accession>A0AC61R5N9</accession>
<reference evidence="1" key="1">
    <citation type="submission" date="2019-04" db="EMBL/GenBank/DDBJ databases">
        <title>Microbes associate with the intestines of laboratory mice.</title>
        <authorList>
            <person name="Navarre W."/>
            <person name="Wong E."/>
            <person name="Huang K."/>
            <person name="Tropini C."/>
            <person name="Ng K."/>
            <person name="Yu B."/>
        </authorList>
    </citation>
    <scope>NUCLEOTIDE SEQUENCE</scope>
    <source>
        <strain evidence="1">NM09_H32</strain>
    </source>
</reference>
<dbReference type="Proteomes" id="UP000308836">
    <property type="component" value="Unassembled WGS sequence"/>
</dbReference>
<gene>
    <name evidence="1" type="ORF">E5336_09390</name>
</gene>
<protein>
    <submittedName>
        <fullName evidence="1">Uncharacterized protein</fullName>
    </submittedName>
</protein>
<comment type="caution">
    <text evidence="1">The sequence shown here is derived from an EMBL/GenBank/DDBJ whole genome shotgun (WGS) entry which is preliminary data.</text>
</comment>
<keyword evidence="2" id="KW-1185">Reference proteome</keyword>
<name>A0AC61R5N9_9FIRM</name>
<proteinExistence type="predicted"/>
<sequence length="208" mass="24302">MQTIAVVVVTALILYTLVGGIKRSIYKQLVTFLQNGHYASFDQKVDALLVKLLFSKQSLLDLRLNAAILQNQKRKALRYLEELERIPMPKSEKDTYMMKGFNYFIGLNDAKNAKKYLTKVDCSSNEQMKQEAHRVYNIYILKNDHDLPALLEEIEGMEDSQRGVHEFLISRIYKNKNDWENAQKYEHLSKTHFAFVDQQTSQKLKKHV</sequence>
<organism evidence="1 2">
    <name type="scientific">Dubosiella muris</name>
    <dbReference type="NCBI Taxonomy" id="3038133"/>
    <lineage>
        <taxon>Bacteria</taxon>
        <taxon>Bacillati</taxon>
        <taxon>Bacillota</taxon>
        <taxon>Erysipelotrichia</taxon>
        <taxon>Erysipelotrichales</taxon>
        <taxon>Erysipelotrichaceae</taxon>
        <taxon>Dubosiella</taxon>
    </lineage>
</organism>